<organism evidence="3 4">
    <name type="scientific">Streptomyces litchfieldiae</name>
    <dbReference type="NCBI Taxonomy" id="3075543"/>
    <lineage>
        <taxon>Bacteria</taxon>
        <taxon>Bacillati</taxon>
        <taxon>Actinomycetota</taxon>
        <taxon>Actinomycetes</taxon>
        <taxon>Kitasatosporales</taxon>
        <taxon>Streptomycetaceae</taxon>
        <taxon>Streptomyces</taxon>
    </lineage>
</organism>
<dbReference type="InterPro" id="IPR050051">
    <property type="entry name" value="EccE_dom"/>
</dbReference>
<dbReference type="Proteomes" id="UP001183246">
    <property type="component" value="Unassembled WGS sequence"/>
</dbReference>
<sequence>MRGLLVGAQTGLGCAAAGVAWGGAAGWTLTGAGAAVLAAALLRADRPLRERATRAALTPAAPPAPAGAADATNGLGLARALLPALDVVEVPHRNGTLGVLADGRGHAAVLALPGDALPSLPAGLLGDWLDGDPARPAAAQLLVEQFGVPPWDIHYGYQPTVAYRQLPTGGRPLAVRAHLVVRHEPFEAPEAAERRGGGTAGARAAVAAATARLRARLAATGTPSTPLSAAALRDLLRSTGDSSPDGRALPGSWAGGAATHCTLTARVGSGADWSGLLYALTACTADRVLASATVTREGGALRVRAAVRVVSTLAQAAAAERDRLVAANVTGPPVADQVAGLLATLPLAHPSRSLAEATGFAPAGAAGGGPRGASGTR</sequence>
<gene>
    <name evidence="3" type="ORF">RM590_16555</name>
</gene>
<dbReference type="Pfam" id="PF11203">
    <property type="entry name" value="EccE"/>
    <property type="match status" value="1"/>
</dbReference>
<comment type="caution">
    <text evidence="3">The sequence shown here is derived from an EMBL/GenBank/DDBJ whole genome shotgun (WGS) entry which is preliminary data.</text>
</comment>
<dbReference type="RefSeq" id="WP_311705336.1">
    <property type="nucleotide sequence ID" value="NZ_JAVREL010000008.1"/>
</dbReference>
<dbReference type="EMBL" id="JAVREL010000008">
    <property type="protein sequence ID" value="MDT0344216.1"/>
    <property type="molecule type" value="Genomic_DNA"/>
</dbReference>
<evidence type="ECO:0000259" key="2">
    <source>
        <dbReference type="Pfam" id="PF11203"/>
    </source>
</evidence>
<protein>
    <submittedName>
        <fullName evidence="3">Type VII secretion protein EccE</fullName>
    </submittedName>
</protein>
<keyword evidence="1" id="KW-0472">Membrane</keyword>
<keyword evidence="1" id="KW-1133">Transmembrane helix</keyword>
<keyword evidence="1" id="KW-0812">Transmembrane</keyword>
<evidence type="ECO:0000256" key="1">
    <source>
        <dbReference type="SAM" id="Phobius"/>
    </source>
</evidence>
<reference evidence="4" key="1">
    <citation type="submission" date="2023-07" db="EMBL/GenBank/DDBJ databases">
        <title>30 novel species of actinomycetes from the DSMZ collection.</title>
        <authorList>
            <person name="Nouioui I."/>
        </authorList>
    </citation>
    <scope>NUCLEOTIDE SEQUENCE [LARGE SCALE GENOMIC DNA]</scope>
    <source>
        <strain evidence="4">DSM 44938</strain>
    </source>
</reference>
<name>A0ABU2MRI4_9ACTN</name>
<accession>A0ABU2MRI4</accession>
<evidence type="ECO:0000313" key="4">
    <source>
        <dbReference type="Proteomes" id="UP001183246"/>
    </source>
</evidence>
<keyword evidence="4" id="KW-1185">Reference proteome</keyword>
<feature type="domain" description="Type VII secretion system protein EccE" evidence="2">
    <location>
        <begin position="178"/>
        <end position="248"/>
    </location>
</feature>
<proteinExistence type="predicted"/>
<evidence type="ECO:0000313" key="3">
    <source>
        <dbReference type="EMBL" id="MDT0344216.1"/>
    </source>
</evidence>
<feature type="transmembrane region" description="Helical" evidence="1">
    <location>
        <begin position="26"/>
        <end position="44"/>
    </location>
</feature>